<comment type="caution">
    <text evidence="2">The sequence shown here is derived from an EMBL/GenBank/DDBJ whole genome shotgun (WGS) entry which is preliminary data.</text>
</comment>
<dbReference type="AlphaFoldDB" id="A0A0R1F4B2"/>
<sequence length="231" mass="26390">MEKLSILNILQIIVPWFISLLSVFIAFKALELNKNIAAENKRNTEENKKNTEFNKIITEKNRAIVHSTITFTQLSEKPSEVSVTQLRNKRLIKVSMYPVQINVKSGAIVQVYPIISYFSRKGEQIIQVNANIQPQDQLRPMDNVNIKLIPNEIGTFWNNDISVASFYQSYLIIGADGSNHLVMIWYDGSQPRQGYLDVIRSVGVGEGTPEFVLNQFNKLRNYLRSKGIETI</sequence>
<dbReference type="Proteomes" id="UP000051181">
    <property type="component" value="Unassembled WGS sequence"/>
</dbReference>
<keyword evidence="1" id="KW-0472">Membrane</keyword>
<evidence type="ECO:0000313" key="2">
    <source>
        <dbReference type="EMBL" id="KRK13986.1"/>
    </source>
</evidence>
<dbReference type="RefSeq" id="WP_010009861.1">
    <property type="nucleotide sequence ID" value="NZ_AZCN01000121.1"/>
</dbReference>
<keyword evidence="1" id="KW-1133">Transmembrane helix</keyword>
<dbReference type="EMBL" id="AZCN01000121">
    <property type="protein sequence ID" value="KRK13986.1"/>
    <property type="molecule type" value="Genomic_DNA"/>
</dbReference>
<dbReference type="PATRIC" id="fig|913848.6.peg.348"/>
<keyword evidence="1" id="KW-0812">Transmembrane</keyword>
<accession>A0A0R1F4B2</accession>
<feature type="transmembrane region" description="Helical" evidence="1">
    <location>
        <begin position="6"/>
        <end position="27"/>
    </location>
</feature>
<organism evidence="2 3">
    <name type="scientific">Loigolactobacillus coryniformis subsp. coryniformis KCTC 3167 = DSM 20001</name>
    <dbReference type="NCBI Taxonomy" id="913848"/>
    <lineage>
        <taxon>Bacteria</taxon>
        <taxon>Bacillati</taxon>
        <taxon>Bacillota</taxon>
        <taxon>Bacilli</taxon>
        <taxon>Lactobacillales</taxon>
        <taxon>Lactobacillaceae</taxon>
        <taxon>Loigolactobacillus</taxon>
    </lineage>
</organism>
<protein>
    <submittedName>
        <fullName evidence="2">Uncharacterized protein</fullName>
    </submittedName>
</protein>
<evidence type="ECO:0000256" key="1">
    <source>
        <dbReference type="SAM" id="Phobius"/>
    </source>
</evidence>
<dbReference type="GeneID" id="65916737"/>
<reference evidence="2 3" key="1">
    <citation type="journal article" date="2015" name="Genome Announc.">
        <title>Expanding the biotechnology potential of lactobacilli through comparative genomics of 213 strains and associated genera.</title>
        <authorList>
            <person name="Sun Z."/>
            <person name="Harris H.M."/>
            <person name="McCann A."/>
            <person name="Guo C."/>
            <person name="Argimon S."/>
            <person name="Zhang W."/>
            <person name="Yang X."/>
            <person name="Jeffery I.B."/>
            <person name="Cooney J.C."/>
            <person name="Kagawa T.F."/>
            <person name="Liu W."/>
            <person name="Song Y."/>
            <person name="Salvetti E."/>
            <person name="Wrobel A."/>
            <person name="Rasinkangas P."/>
            <person name="Parkhill J."/>
            <person name="Rea M.C."/>
            <person name="O'Sullivan O."/>
            <person name="Ritari J."/>
            <person name="Douillard F.P."/>
            <person name="Paul Ross R."/>
            <person name="Yang R."/>
            <person name="Briner A.E."/>
            <person name="Felis G.E."/>
            <person name="de Vos W.M."/>
            <person name="Barrangou R."/>
            <person name="Klaenhammer T.R."/>
            <person name="Caufield P.W."/>
            <person name="Cui Y."/>
            <person name="Zhang H."/>
            <person name="O'Toole P.W."/>
        </authorList>
    </citation>
    <scope>NUCLEOTIDE SEQUENCE [LARGE SCALE GENOMIC DNA]</scope>
    <source>
        <strain evidence="2 3">DSM 20001</strain>
    </source>
</reference>
<evidence type="ECO:0000313" key="3">
    <source>
        <dbReference type="Proteomes" id="UP000051181"/>
    </source>
</evidence>
<proteinExistence type="predicted"/>
<name>A0A0R1F4B2_9LACO</name>
<gene>
    <name evidence="2" type="ORF">FD22_GL000345</name>
</gene>